<evidence type="ECO:0000256" key="4">
    <source>
        <dbReference type="ARBA" id="ARBA00022840"/>
    </source>
</evidence>
<dbReference type="HAMAP" id="MF_00397">
    <property type="entry name" value="CitG"/>
    <property type="match status" value="1"/>
</dbReference>
<evidence type="ECO:0000313" key="7">
    <source>
        <dbReference type="Proteomes" id="UP000198728"/>
    </source>
</evidence>
<organism evidence="6 7">
    <name type="scientific">Tropicimonas isoalkanivorans</name>
    <dbReference type="NCBI Taxonomy" id="441112"/>
    <lineage>
        <taxon>Bacteria</taxon>
        <taxon>Pseudomonadati</taxon>
        <taxon>Pseudomonadota</taxon>
        <taxon>Alphaproteobacteria</taxon>
        <taxon>Rhodobacterales</taxon>
        <taxon>Roseobacteraceae</taxon>
        <taxon>Tropicimonas</taxon>
    </lineage>
</organism>
<comment type="catalytic activity">
    <reaction evidence="1 5">
        <text>3'-dephospho-CoA + ATP = 2'-(5''-triphospho-alpha-D-ribosyl)-3'-dephospho-CoA + adenine</text>
        <dbReference type="Rhea" id="RHEA:15117"/>
        <dbReference type="ChEBI" id="CHEBI:16708"/>
        <dbReference type="ChEBI" id="CHEBI:30616"/>
        <dbReference type="ChEBI" id="CHEBI:57328"/>
        <dbReference type="ChEBI" id="CHEBI:61378"/>
        <dbReference type="EC" id="2.4.2.52"/>
    </reaction>
</comment>
<gene>
    <name evidence="5" type="primary">citG</name>
    <name evidence="6" type="ORF">SAMN04488094_101468</name>
</gene>
<dbReference type="GO" id="GO:0046917">
    <property type="term" value="F:triphosphoribosyl-dephospho-CoA synthase activity"/>
    <property type="evidence" value="ECO:0007669"/>
    <property type="project" value="UniProtKB-UniRule"/>
</dbReference>
<dbReference type="STRING" id="441112.SAMN04488094_101468"/>
<dbReference type="Pfam" id="PF01874">
    <property type="entry name" value="CitG"/>
    <property type="match status" value="1"/>
</dbReference>
<dbReference type="GO" id="GO:0005524">
    <property type="term" value="F:ATP binding"/>
    <property type="evidence" value="ECO:0007669"/>
    <property type="project" value="UniProtKB-KW"/>
</dbReference>
<dbReference type="PANTHER" id="PTHR30201:SF2">
    <property type="entry name" value="2-(5''-TRIPHOSPHORIBOSYL)-3'-DEPHOSPHOCOENZYME-A SYNTHASE"/>
    <property type="match status" value="1"/>
</dbReference>
<dbReference type="PANTHER" id="PTHR30201">
    <property type="entry name" value="TRIPHOSPHORIBOSYL-DEPHOSPHO-COA SYNTHASE"/>
    <property type="match status" value="1"/>
</dbReference>
<evidence type="ECO:0000256" key="3">
    <source>
        <dbReference type="ARBA" id="ARBA00022741"/>
    </source>
</evidence>
<dbReference type="InterPro" id="IPR002736">
    <property type="entry name" value="CitG"/>
</dbReference>
<evidence type="ECO:0000256" key="1">
    <source>
        <dbReference type="ARBA" id="ARBA00001210"/>
    </source>
</evidence>
<dbReference type="EC" id="2.4.2.52" evidence="5"/>
<evidence type="ECO:0000256" key="5">
    <source>
        <dbReference type="HAMAP-Rule" id="MF_00397"/>
    </source>
</evidence>
<keyword evidence="4 5" id="KW-0067">ATP-binding</keyword>
<evidence type="ECO:0000256" key="2">
    <source>
        <dbReference type="ARBA" id="ARBA00022679"/>
    </source>
</evidence>
<protein>
    <recommendedName>
        <fullName evidence="5">Probable 2-(5''-triphosphoribosyl)-3'-dephosphocoenzyme-A synthase</fullName>
        <shortName evidence="5">2-(5''-triphosphoribosyl)-3'-dephospho-CoA synthase</shortName>
        <ecNumber evidence="5">2.4.2.52</ecNumber>
    </recommendedName>
</protein>
<sequence length="283" mass="29844">MAHEALLREVHLTPKPGLVDRRNTGSHRDMTLATFEVSADALRPFFEAFVEAGMGSGASPPADALPELRRIGLACESAMLVATAGVNTHKGAIFSFGLLLGAAGRLIAGGQPPTPERITEEAALIAAGLVQRDLAVRRRTARTAGEYIFRRYGLTGARGEAESGFASVRSVGLPAYRAAQEHGAPRELALLAALIDLLAVNGDTNLVARGGMDGLRFVRREAVRLREAGGIFAPDALERLEAMDDALIARNLSPGGTADLVGVTWFLAELPVYAAGCDRHGGQ</sequence>
<reference evidence="6 7" key="1">
    <citation type="submission" date="2016-10" db="EMBL/GenBank/DDBJ databases">
        <authorList>
            <person name="de Groot N.N."/>
        </authorList>
    </citation>
    <scope>NUCLEOTIDE SEQUENCE [LARGE SCALE GENOMIC DNA]</scope>
    <source>
        <strain evidence="6 7">DSM 19548</strain>
    </source>
</reference>
<dbReference type="NCBIfam" id="TIGR03125">
    <property type="entry name" value="citrate_citG"/>
    <property type="match status" value="1"/>
</dbReference>
<keyword evidence="2 5" id="KW-0808">Transferase</keyword>
<dbReference type="GO" id="GO:0051191">
    <property type="term" value="P:prosthetic group biosynthetic process"/>
    <property type="evidence" value="ECO:0007669"/>
    <property type="project" value="TreeGrafter"/>
</dbReference>
<dbReference type="Gene3D" id="1.10.4200.10">
    <property type="entry name" value="Triphosphoribosyl-dephospho-CoA protein"/>
    <property type="match status" value="1"/>
</dbReference>
<evidence type="ECO:0000313" key="6">
    <source>
        <dbReference type="EMBL" id="SFB78177.1"/>
    </source>
</evidence>
<accession>A0A1I1DTQ4</accession>
<keyword evidence="3 5" id="KW-0547">Nucleotide-binding</keyword>
<comment type="similarity">
    <text evidence="5">Belongs to the CitG/MdcB family.</text>
</comment>
<dbReference type="Proteomes" id="UP000198728">
    <property type="component" value="Unassembled WGS sequence"/>
</dbReference>
<proteinExistence type="inferred from homology"/>
<dbReference type="AlphaFoldDB" id="A0A1I1DTQ4"/>
<keyword evidence="7" id="KW-1185">Reference proteome</keyword>
<dbReference type="InterPro" id="IPR017551">
    <property type="entry name" value="TriPribosyl-deP-CoA_syn_CitG"/>
</dbReference>
<dbReference type="RefSeq" id="WP_177208221.1">
    <property type="nucleotide sequence ID" value="NZ_FOLG01000001.1"/>
</dbReference>
<name>A0A1I1DTQ4_9RHOB</name>
<dbReference type="EMBL" id="FOLG01000001">
    <property type="protein sequence ID" value="SFB78177.1"/>
    <property type="molecule type" value="Genomic_DNA"/>
</dbReference>